<evidence type="ECO:0000256" key="3">
    <source>
        <dbReference type="ARBA" id="ARBA00022584"/>
    </source>
</evidence>
<evidence type="ECO:0000256" key="8">
    <source>
        <dbReference type="ARBA" id="ARBA00037889"/>
    </source>
</evidence>
<proteinExistence type="inferred from homology"/>
<dbReference type="GeneID" id="120030894"/>
<dbReference type="GO" id="GO:0042423">
    <property type="term" value="P:catecholamine biosynthetic process"/>
    <property type="evidence" value="ECO:0007669"/>
    <property type="project" value="UniProtKB-KW"/>
</dbReference>
<evidence type="ECO:0000256" key="5">
    <source>
        <dbReference type="ARBA" id="ARBA00022898"/>
    </source>
</evidence>
<evidence type="ECO:0000313" key="13">
    <source>
        <dbReference type="Proteomes" id="UP000808372"/>
    </source>
</evidence>
<evidence type="ECO:0000256" key="10">
    <source>
        <dbReference type="ARBA" id="ARBA00040968"/>
    </source>
</evidence>
<comment type="pathway">
    <text evidence="8">Catecholamine biosynthesis; dopamine biosynthesis; dopamine from L-tyrosine: step 2/2.</text>
</comment>
<protein>
    <recommendedName>
        <fullName evidence="10">Aromatic-L-amino-acid decarboxylase</fullName>
        <ecNumber evidence="9">4.1.1.28</ecNumber>
    </recommendedName>
    <alternativeName>
        <fullName evidence="11">DOPA decarboxylase</fullName>
    </alternativeName>
</protein>
<sequence>MHDGRFGFCVLTSATEIGSTKSPCTMDATEFRRRGKEMVDLIADYLENIEQRTVYPDVEPGYLRSLIPEEAPEEPDTYEDVVKDIERVIMPGVTHWHSPYFYAYFPTANSFPAMLADMLSGAIGCIGFSWAASPACTELETVMMDWLGKMLKLPEDFIAGTHGQGGGVIQGTASEATLVALLAARCRVVRMILASDPQYPETGITSKLVAYSSDQAHCSVERAGMIAGVRMKKIPTEQSDKYAVQGETLRRMIQEDKAAGLNPFYVRTEHTYPLLRQNRTHSSPSTSEQNALIPFYVRTERTHPLLRQNRTHSSPSTSEQNALIPFYVRTERTHPLLRQNRTHSSPSTSEQNALIPFYVRTERAHPLLRQNRTHSSPSTSEQNALIPFYVRTERTHPLLRQNRTHSSPSTSEQNTLIPFYVRTEHTHPLLRQNRTHSSPSTSEQNTLIPFYVRTEHTHPLLRQNTLIPFYVRTHSSPSTSEQNTLIPFYVRTEHTHPLLRENRTHSSPSTSEQNTLIPFYVRTHSSPSTSEQNTLIPFYVRTEHTHPLLRQNTLIPFYVRTEHTHPLLWKSEHTSIYMDKL</sequence>
<dbReference type="Gene3D" id="3.40.640.10">
    <property type="entry name" value="Type I PLP-dependent aspartate aminotransferase-like (Major domain)"/>
    <property type="match status" value="1"/>
</dbReference>
<dbReference type="GO" id="GO:0006520">
    <property type="term" value="P:amino acid metabolic process"/>
    <property type="evidence" value="ECO:0007669"/>
    <property type="project" value="InterPro"/>
</dbReference>
<evidence type="ECO:0000256" key="6">
    <source>
        <dbReference type="ARBA" id="ARBA00023239"/>
    </source>
</evidence>
<dbReference type="SUPFAM" id="SSF53383">
    <property type="entry name" value="PLP-dependent transferases"/>
    <property type="match status" value="1"/>
</dbReference>
<dbReference type="GO" id="GO:0042427">
    <property type="term" value="P:serotonin biosynthetic process"/>
    <property type="evidence" value="ECO:0007669"/>
    <property type="project" value="TreeGrafter"/>
</dbReference>
<dbReference type="Gene3D" id="1.20.1340.10">
    <property type="entry name" value="dopa decarboxylase, N-terminal domain"/>
    <property type="match status" value="1"/>
</dbReference>
<dbReference type="PRINTS" id="PR00800">
    <property type="entry name" value="YHDCRBOXLASE"/>
</dbReference>
<evidence type="ECO:0000313" key="14">
    <source>
        <dbReference type="RefSeq" id="XP_038832332.1"/>
    </source>
</evidence>
<reference evidence="14" key="1">
    <citation type="submission" date="2025-08" db="UniProtKB">
        <authorList>
            <consortium name="RefSeq"/>
        </authorList>
    </citation>
    <scope>IDENTIFICATION</scope>
    <source>
        <tissue evidence="14">White muscle</tissue>
    </source>
</reference>
<evidence type="ECO:0000256" key="11">
    <source>
        <dbReference type="ARBA" id="ARBA00041275"/>
    </source>
</evidence>
<dbReference type="Pfam" id="PF00282">
    <property type="entry name" value="Pyridoxal_deC"/>
    <property type="match status" value="1"/>
</dbReference>
<dbReference type="GO" id="GO:0005737">
    <property type="term" value="C:cytoplasm"/>
    <property type="evidence" value="ECO:0007669"/>
    <property type="project" value="TreeGrafter"/>
</dbReference>
<keyword evidence="3" id="KW-0127">Catecholamine biosynthesis</keyword>
<evidence type="ECO:0000256" key="7">
    <source>
        <dbReference type="ARBA" id="ARBA00037256"/>
    </source>
</evidence>
<evidence type="ECO:0000256" key="12">
    <source>
        <dbReference type="RuleBase" id="RU000382"/>
    </source>
</evidence>
<gene>
    <name evidence="14" type="primary">LOC120030894</name>
</gene>
<dbReference type="GO" id="GO:0030170">
    <property type="term" value="F:pyridoxal phosphate binding"/>
    <property type="evidence" value="ECO:0007669"/>
    <property type="project" value="InterPro"/>
</dbReference>
<name>A0A8U0PWF9_SALNM</name>
<dbReference type="RefSeq" id="XP_038832332.1">
    <property type="nucleotide sequence ID" value="XM_038976404.1"/>
</dbReference>
<keyword evidence="4" id="KW-0210">Decarboxylase</keyword>
<keyword evidence="5 12" id="KW-0663">Pyridoxal phosphate</keyword>
<comment type="function">
    <text evidence="7">Catalyzes the decarboxylation of L-3,4-dihydroxyphenylalanine (DOPA) to dopamine and L-5-hydroxytryptophan to serotonin.</text>
</comment>
<dbReference type="InterPro" id="IPR015421">
    <property type="entry name" value="PyrdxlP-dep_Trfase_major"/>
</dbReference>
<accession>A0A8U0PWF9</accession>
<dbReference type="InterPro" id="IPR010977">
    <property type="entry name" value="Aromatic_deC"/>
</dbReference>
<keyword evidence="13" id="KW-1185">Reference proteome</keyword>
<evidence type="ECO:0000256" key="4">
    <source>
        <dbReference type="ARBA" id="ARBA00022793"/>
    </source>
</evidence>
<dbReference type="InterPro" id="IPR015424">
    <property type="entry name" value="PyrdxlP-dep_Trfase"/>
</dbReference>
<evidence type="ECO:0000256" key="9">
    <source>
        <dbReference type="ARBA" id="ARBA00038886"/>
    </source>
</evidence>
<dbReference type="GO" id="GO:0004058">
    <property type="term" value="F:aromatic-L-amino-acid decarboxylase activity"/>
    <property type="evidence" value="ECO:0007669"/>
    <property type="project" value="UniProtKB-EC"/>
</dbReference>
<evidence type="ECO:0000256" key="2">
    <source>
        <dbReference type="ARBA" id="ARBA00011738"/>
    </source>
</evidence>
<comment type="similarity">
    <text evidence="12">Belongs to the group II decarboxylase family.</text>
</comment>
<dbReference type="GO" id="GO:0019752">
    <property type="term" value="P:carboxylic acid metabolic process"/>
    <property type="evidence" value="ECO:0007669"/>
    <property type="project" value="InterPro"/>
</dbReference>
<dbReference type="FunFam" id="1.20.1340.10:FF:000001">
    <property type="entry name" value="Histidine decarboxylase"/>
    <property type="match status" value="1"/>
</dbReference>
<keyword evidence="6 12" id="KW-0456">Lyase</keyword>
<dbReference type="PANTHER" id="PTHR11999:SF167">
    <property type="entry name" value="AROMATIC-L-AMINO-ACID DECARBOXYLASE"/>
    <property type="match status" value="1"/>
</dbReference>
<dbReference type="PANTHER" id="PTHR11999">
    <property type="entry name" value="GROUP II PYRIDOXAL-5-PHOSPHATE DECARBOXYLASE"/>
    <property type="match status" value="1"/>
</dbReference>
<dbReference type="KEGG" id="snh:120030894"/>
<comment type="subunit">
    <text evidence="2">Homodimer.</text>
</comment>
<organism evidence="13 14">
    <name type="scientific">Salvelinus namaycush</name>
    <name type="common">Lake trout</name>
    <name type="synonym">Salmo namaycush</name>
    <dbReference type="NCBI Taxonomy" id="8040"/>
    <lineage>
        <taxon>Eukaryota</taxon>
        <taxon>Metazoa</taxon>
        <taxon>Chordata</taxon>
        <taxon>Craniata</taxon>
        <taxon>Vertebrata</taxon>
        <taxon>Euteleostomi</taxon>
        <taxon>Actinopterygii</taxon>
        <taxon>Neopterygii</taxon>
        <taxon>Teleostei</taxon>
        <taxon>Protacanthopterygii</taxon>
        <taxon>Salmoniformes</taxon>
        <taxon>Salmonidae</taxon>
        <taxon>Salmoninae</taxon>
        <taxon>Salvelinus</taxon>
    </lineage>
</organism>
<dbReference type="InterPro" id="IPR002129">
    <property type="entry name" value="PyrdxlP-dep_de-COase"/>
</dbReference>
<comment type="cofactor">
    <cofactor evidence="1 12">
        <name>pyridoxal 5'-phosphate</name>
        <dbReference type="ChEBI" id="CHEBI:597326"/>
    </cofactor>
</comment>
<evidence type="ECO:0000256" key="1">
    <source>
        <dbReference type="ARBA" id="ARBA00001933"/>
    </source>
</evidence>
<dbReference type="Proteomes" id="UP000808372">
    <property type="component" value="Chromosome 37"/>
</dbReference>
<dbReference type="AlphaFoldDB" id="A0A8U0PWF9"/>
<dbReference type="EC" id="4.1.1.28" evidence="9"/>